<sequence>MLVIVNNRWWPSLEVKKGKTYFLLEWFFARKLDLGTFSASTHTLNNVRDQKEIVS</sequence>
<evidence type="ECO:0000313" key="1">
    <source>
        <dbReference type="EMBL" id="KIL59383.1"/>
    </source>
</evidence>
<dbReference type="Proteomes" id="UP000054549">
    <property type="component" value="Unassembled WGS sequence"/>
</dbReference>
<accession>A0A0C2WSQ8</accession>
<dbReference type="HOGENOM" id="CLU_3031915_0_0_1"/>
<reference evidence="1 2" key="1">
    <citation type="submission" date="2014-04" db="EMBL/GenBank/DDBJ databases">
        <title>Evolutionary Origins and Diversification of the Mycorrhizal Mutualists.</title>
        <authorList>
            <consortium name="DOE Joint Genome Institute"/>
            <consortium name="Mycorrhizal Genomics Consortium"/>
            <person name="Kohler A."/>
            <person name="Kuo A."/>
            <person name="Nagy L.G."/>
            <person name="Floudas D."/>
            <person name="Copeland A."/>
            <person name="Barry K.W."/>
            <person name="Cichocki N."/>
            <person name="Veneault-Fourrey C."/>
            <person name="LaButti K."/>
            <person name="Lindquist E.A."/>
            <person name="Lipzen A."/>
            <person name="Lundell T."/>
            <person name="Morin E."/>
            <person name="Murat C."/>
            <person name="Riley R."/>
            <person name="Ohm R."/>
            <person name="Sun H."/>
            <person name="Tunlid A."/>
            <person name="Henrissat B."/>
            <person name="Grigoriev I.V."/>
            <person name="Hibbett D.S."/>
            <person name="Martin F."/>
        </authorList>
    </citation>
    <scope>NUCLEOTIDE SEQUENCE [LARGE SCALE GENOMIC DNA]</scope>
    <source>
        <strain evidence="1 2">Koide BX008</strain>
    </source>
</reference>
<organism evidence="1 2">
    <name type="scientific">Amanita muscaria (strain Koide BX008)</name>
    <dbReference type="NCBI Taxonomy" id="946122"/>
    <lineage>
        <taxon>Eukaryota</taxon>
        <taxon>Fungi</taxon>
        <taxon>Dikarya</taxon>
        <taxon>Basidiomycota</taxon>
        <taxon>Agaricomycotina</taxon>
        <taxon>Agaricomycetes</taxon>
        <taxon>Agaricomycetidae</taxon>
        <taxon>Agaricales</taxon>
        <taxon>Pluteineae</taxon>
        <taxon>Amanitaceae</taxon>
        <taxon>Amanita</taxon>
    </lineage>
</organism>
<dbReference type="InParanoid" id="A0A0C2WSQ8"/>
<dbReference type="EMBL" id="KN818316">
    <property type="protein sequence ID" value="KIL59383.1"/>
    <property type="molecule type" value="Genomic_DNA"/>
</dbReference>
<proteinExistence type="predicted"/>
<protein>
    <submittedName>
        <fullName evidence="1">Uncharacterized protein</fullName>
    </submittedName>
</protein>
<evidence type="ECO:0000313" key="2">
    <source>
        <dbReference type="Proteomes" id="UP000054549"/>
    </source>
</evidence>
<gene>
    <name evidence="1" type="ORF">M378DRAFT_169307</name>
</gene>
<dbReference type="AlphaFoldDB" id="A0A0C2WSQ8"/>
<keyword evidence="2" id="KW-1185">Reference proteome</keyword>
<name>A0A0C2WSQ8_AMAMK</name>